<feature type="transmembrane region" description="Helical" evidence="7">
    <location>
        <begin position="220"/>
        <end position="243"/>
    </location>
</feature>
<reference evidence="10" key="1">
    <citation type="journal article" date="2014" name="Int. J. Syst. Evol. Microbiol.">
        <title>Complete genome sequence of Corynebacterium casei LMG S-19264T (=DSM 44701T), isolated from a smear-ripened cheese.</title>
        <authorList>
            <consortium name="US DOE Joint Genome Institute (JGI-PGF)"/>
            <person name="Walter F."/>
            <person name="Albersmeier A."/>
            <person name="Kalinowski J."/>
            <person name="Ruckert C."/>
        </authorList>
    </citation>
    <scope>NUCLEOTIDE SEQUENCE</scope>
    <source>
        <strain evidence="10">CGMCC 1.15454</strain>
    </source>
</reference>
<comment type="similarity">
    <text evidence="2">Belongs to the peptidase A24 family.</text>
</comment>
<evidence type="ECO:0000256" key="6">
    <source>
        <dbReference type="ARBA" id="ARBA00023136"/>
    </source>
</evidence>
<reference evidence="10" key="2">
    <citation type="submission" date="2020-09" db="EMBL/GenBank/DDBJ databases">
        <authorList>
            <person name="Sun Q."/>
            <person name="Zhou Y."/>
        </authorList>
    </citation>
    <scope>NUCLEOTIDE SEQUENCE</scope>
    <source>
        <strain evidence="10">CGMCC 1.15454</strain>
    </source>
</reference>
<proteinExistence type="inferred from homology"/>
<dbReference type="Pfam" id="PF06750">
    <property type="entry name" value="A24_N_bact"/>
    <property type="match status" value="1"/>
</dbReference>
<dbReference type="AlphaFoldDB" id="A0A9W5TUP3"/>
<dbReference type="PANTHER" id="PTHR30487:SF0">
    <property type="entry name" value="PREPILIN LEADER PEPTIDASE_N-METHYLTRANSFERASE-RELATED"/>
    <property type="match status" value="1"/>
</dbReference>
<dbReference type="Proteomes" id="UP000621492">
    <property type="component" value="Unassembled WGS sequence"/>
</dbReference>
<evidence type="ECO:0000313" key="10">
    <source>
        <dbReference type="EMBL" id="GGB27509.1"/>
    </source>
</evidence>
<keyword evidence="3" id="KW-1003">Cell membrane</keyword>
<dbReference type="GO" id="GO:0004190">
    <property type="term" value="F:aspartic-type endopeptidase activity"/>
    <property type="evidence" value="ECO:0007669"/>
    <property type="project" value="InterPro"/>
</dbReference>
<comment type="caution">
    <text evidence="10">The sequence shown here is derived from an EMBL/GenBank/DDBJ whole genome shotgun (WGS) entry which is preliminary data.</text>
</comment>
<feature type="domain" description="Prepilin type IV endopeptidase peptidase" evidence="8">
    <location>
        <begin position="100"/>
        <end position="203"/>
    </location>
</feature>
<name>A0A9W5TUP3_9BACI</name>
<dbReference type="Pfam" id="PF01478">
    <property type="entry name" value="Peptidase_A24"/>
    <property type="match status" value="1"/>
</dbReference>
<keyword evidence="5 7" id="KW-1133">Transmembrane helix</keyword>
<evidence type="ECO:0000259" key="8">
    <source>
        <dbReference type="Pfam" id="PF01478"/>
    </source>
</evidence>
<dbReference type="InterPro" id="IPR050882">
    <property type="entry name" value="Prepilin_peptidase/N-MTase"/>
</dbReference>
<feature type="domain" description="Prepilin peptidase A24 N-terminal" evidence="9">
    <location>
        <begin position="7"/>
        <end position="86"/>
    </location>
</feature>
<evidence type="ECO:0000256" key="7">
    <source>
        <dbReference type="SAM" id="Phobius"/>
    </source>
</evidence>
<sequence>MTTLFFLLGLIFGSFFNVVGLRLPQKIPFSNDRSVCPQCNHTLSWYELIPVLSYILQTGKCRYCNGEISLIYPVTELLTGGLFAFSYDLIGFNLELIVAILLISMLVIILVSDITYLLIPDKVLLFFLPIFIIIRIIQPLDPWWSPIVGTIVAVVMITTVIIASRGGMGAGDMKLFGVLGVILGTNKVILAFFLSCITGATIGMALILFKRISRQQLVPFGPFIVVAAVITYFYGDSLLNWYFNFLL</sequence>
<evidence type="ECO:0000259" key="9">
    <source>
        <dbReference type="Pfam" id="PF06750"/>
    </source>
</evidence>
<dbReference type="PANTHER" id="PTHR30487">
    <property type="entry name" value="TYPE 4 PREPILIN-LIKE PROTEINS LEADER PEPTIDE-PROCESSING ENZYME"/>
    <property type="match status" value="1"/>
</dbReference>
<dbReference type="Gene3D" id="1.20.120.1220">
    <property type="match status" value="1"/>
</dbReference>
<feature type="transmembrane region" description="Helical" evidence="7">
    <location>
        <begin position="90"/>
        <end position="111"/>
    </location>
</feature>
<gene>
    <name evidence="10" type="primary">comC</name>
    <name evidence="10" type="ORF">GCM10011409_00990</name>
</gene>
<feature type="transmembrane region" description="Helical" evidence="7">
    <location>
        <begin position="143"/>
        <end position="163"/>
    </location>
</feature>
<keyword evidence="4 7" id="KW-0812">Transmembrane</keyword>
<dbReference type="GO" id="GO:0005886">
    <property type="term" value="C:plasma membrane"/>
    <property type="evidence" value="ECO:0007669"/>
    <property type="project" value="UniProtKB-SubCell"/>
</dbReference>
<feature type="transmembrane region" description="Helical" evidence="7">
    <location>
        <begin position="118"/>
        <end position="137"/>
    </location>
</feature>
<comment type="subcellular location">
    <subcellularLocation>
        <location evidence="1">Cell membrane</location>
        <topology evidence="1">Multi-pass membrane protein</topology>
    </subcellularLocation>
</comment>
<dbReference type="RefSeq" id="WP_155554157.1">
    <property type="nucleotide sequence ID" value="NZ_BMJD01000001.1"/>
</dbReference>
<evidence type="ECO:0000256" key="3">
    <source>
        <dbReference type="ARBA" id="ARBA00022475"/>
    </source>
</evidence>
<accession>A0A9W5TUP3</accession>
<organism evidence="10 11">
    <name type="scientific">Lentibacillus populi</name>
    <dbReference type="NCBI Taxonomy" id="1827502"/>
    <lineage>
        <taxon>Bacteria</taxon>
        <taxon>Bacillati</taxon>
        <taxon>Bacillota</taxon>
        <taxon>Bacilli</taxon>
        <taxon>Bacillales</taxon>
        <taxon>Bacillaceae</taxon>
        <taxon>Lentibacillus</taxon>
    </lineage>
</organism>
<dbReference type="GO" id="GO:0006465">
    <property type="term" value="P:signal peptide processing"/>
    <property type="evidence" value="ECO:0007669"/>
    <property type="project" value="TreeGrafter"/>
</dbReference>
<dbReference type="InterPro" id="IPR000045">
    <property type="entry name" value="Prepilin_IV_endopep_pep"/>
</dbReference>
<evidence type="ECO:0000256" key="4">
    <source>
        <dbReference type="ARBA" id="ARBA00022692"/>
    </source>
</evidence>
<keyword evidence="6 7" id="KW-0472">Membrane</keyword>
<dbReference type="InterPro" id="IPR010627">
    <property type="entry name" value="Prepilin_pept_A24_N"/>
</dbReference>
<protein>
    <submittedName>
        <fullName evidence="10">Type 4 prepilin-like proteins leader peptide-processing enzyme</fullName>
    </submittedName>
</protein>
<evidence type="ECO:0000256" key="5">
    <source>
        <dbReference type="ARBA" id="ARBA00022989"/>
    </source>
</evidence>
<evidence type="ECO:0000256" key="1">
    <source>
        <dbReference type="ARBA" id="ARBA00004651"/>
    </source>
</evidence>
<dbReference type="EMBL" id="BMJD01000001">
    <property type="protein sequence ID" value="GGB27509.1"/>
    <property type="molecule type" value="Genomic_DNA"/>
</dbReference>
<evidence type="ECO:0000313" key="11">
    <source>
        <dbReference type="Proteomes" id="UP000621492"/>
    </source>
</evidence>
<evidence type="ECO:0000256" key="2">
    <source>
        <dbReference type="ARBA" id="ARBA00005801"/>
    </source>
</evidence>
<feature type="transmembrane region" description="Helical" evidence="7">
    <location>
        <begin position="175"/>
        <end position="208"/>
    </location>
</feature>
<keyword evidence="11" id="KW-1185">Reference proteome</keyword>